<proteinExistence type="predicted"/>
<feature type="region of interest" description="Disordered" evidence="1">
    <location>
        <begin position="528"/>
        <end position="547"/>
    </location>
</feature>
<feature type="compositionally biased region" description="Low complexity" evidence="1">
    <location>
        <begin position="37"/>
        <end position="58"/>
    </location>
</feature>
<evidence type="ECO:0000313" key="2">
    <source>
        <dbReference type="EMBL" id="OJJ78225.1"/>
    </source>
</evidence>
<gene>
    <name evidence="2" type="ORF">ASPBRDRAFT_259292</name>
</gene>
<feature type="compositionally biased region" description="Low complexity" evidence="1">
    <location>
        <begin position="326"/>
        <end position="335"/>
    </location>
</feature>
<dbReference type="GeneID" id="93574709"/>
<accession>A0A1L9V2P5</accession>
<keyword evidence="3" id="KW-1185">Reference proteome</keyword>
<feature type="region of interest" description="Disordered" evidence="1">
    <location>
        <begin position="29"/>
        <end position="58"/>
    </location>
</feature>
<evidence type="ECO:0000256" key="1">
    <source>
        <dbReference type="SAM" id="MobiDB-lite"/>
    </source>
</evidence>
<reference evidence="3" key="1">
    <citation type="journal article" date="2017" name="Genome Biol.">
        <title>Comparative genomics reveals high biological diversity and specific adaptations in the industrially and medically important fungal genus Aspergillus.</title>
        <authorList>
            <person name="de Vries R.P."/>
            <person name="Riley R."/>
            <person name="Wiebenga A."/>
            <person name="Aguilar-Osorio G."/>
            <person name="Amillis S."/>
            <person name="Uchima C.A."/>
            <person name="Anderluh G."/>
            <person name="Asadollahi M."/>
            <person name="Askin M."/>
            <person name="Barry K."/>
            <person name="Battaglia E."/>
            <person name="Bayram O."/>
            <person name="Benocci T."/>
            <person name="Braus-Stromeyer S.A."/>
            <person name="Caldana C."/>
            <person name="Canovas D."/>
            <person name="Cerqueira G.C."/>
            <person name="Chen F."/>
            <person name="Chen W."/>
            <person name="Choi C."/>
            <person name="Clum A."/>
            <person name="Dos Santos R.A."/>
            <person name="Damasio A.R."/>
            <person name="Diallinas G."/>
            <person name="Emri T."/>
            <person name="Fekete E."/>
            <person name="Flipphi M."/>
            <person name="Freyberg S."/>
            <person name="Gallo A."/>
            <person name="Gournas C."/>
            <person name="Habgood R."/>
            <person name="Hainaut M."/>
            <person name="Harispe M.L."/>
            <person name="Henrissat B."/>
            <person name="Hilden K.S."/>
            <person name="Hope R."/>
            <person name="Hossain A."/>
            <person name="Karabika E."/>
            <person name="Karaffa L."/>
            <person name="Karanyi Z."/>
            <person name="Krasevec N."/>
            <person name="Kuo A."/>
            <person name="Kusch H."/>
            <person name="LaButti K."/>
            <person name="Lagendijk E.L."/>
            <person name="Lapidus A."/>
            <person name="Levasseur A."/>
            <person name="Lindquist E."/>
            <person name="Lipzen A."/>
            <person name="Logrieco A.F."/>
            <person name="MacCabe A."/>
            <person name="Maekelae M.R."/>
            <person name="Malavazi I."/>
            <person name="Melin P."/>
            <person name="Meyer V."/>
            <person name="Mielnichuk N."/>
            <person name="Miskei M."/>
            <person name="Molnar A.P."/>
            <person name="Mule G."/>
            <person name="Ngan C.Y."/>
            <person name="Orejas M."/>
            <person name="Orosz E."/>
            <person name="Ouedraogo J.P."/>
            <person name="Overkamp K.M."/>
            <person name="Park H.-S."/>
            <person name="Perrone G."/>
            <person name="Piumi F."/>
            <person name="Punt P.J."/>
            <person name="Ram A.F."/>
            <person name="Ramon A."/>
            <person name="Rauscher S."/>
            <person name="Record E."/>
            <person name="Riano-Pachon D.M."/>
            <person name="Robert V."/>
            <person name="Roehrig J."/>
            <person name="Ruller R."/>
            <person name="Salamov A."/>
            <person name="Salih N.S."/>
            <person name="Samson R.A."/>
            <person name="Sandor E."/>
            <person name="Sanguinetti M."/>
            <person name="Schuetze T."/>
            <person name="Sepcic K."/>
            <person name="Shelest E."/>
            <person name="Sherlock G."/>
            <person name="Sophianopoulou V."/>
            <person name="Squina F.M."/>
            <person name="Sun H."/>
            <person name="Susca A."/>
            <person name="Todd R.B."/>
            <person name="Tsang A."/>
            <person name="Unkles S.E."/>
            <person name="van de Wiele N."/>
            <person name="van Rossen-Uffink D."/>
            <person name="Oliveira J.V."/>
            <person name="Vesth T.C."/>
            <person name="Visser J."/>
            <person name="Yu J.-H."/>
            <person name="Zhou M."/>
            <person name="Andersen M.R."/>
            <person name="Archer D.B."/>
            <person name="Baker S.E."/>
            <person name="Benoit I."/>
            <person name="Brakhage A.A."/>
            <person name="Braus G.H."/>
            <person name="Fischer R."/>
            <person name="Frisvad J.C."/>
            <person name="Goldman G.H."/>
            <person name="Houbraken J."/>
            <person name="Oakley B."/>
            <person name="Pocsi I."/>
            <person name="Scazzocchio C."/>
            <person name="Seiboth B."/>
            <person name="vanKuyk P.A."/>
            <person name="Wortman J."/>
            <person name="Dyer P.S."/>
            <person name="Grigoriev I.V."/>
        </authorList>
    </citation>
    <scope>NUCLEOTIDE SEQUENCE [LARGE SCALE GENOMIC DNA]</scope>
    <source>
        <strain evidence="3">CBS 101740 / IMI 381727 / IBT 21946</strain>
    </source>
</reference>
<feature type="compositionally biased region" description="Gly residues" evidence="1">
    <location>
        <begin position="314"/>
        <end position="325"/>
    </location>
</feature>
<evidence type="ECO:0008006" key="4">
    <source>
        <dbReference type="Google" id="ProtNLM"/>
    </source>
</evidence>
<dbReference type="OrthoDB" id="4501248at2759"/>
<dbReference type="OMA" id="HHSEFRY"/>
<name>A0A1L9V2P5_ASPBC</name>
<dbReference type="VEuPathDB" id="FungiDB:ASPBRDRAFT_259292"/>
<feature type="region of interest" description="Disordered" evidence="1">
    <location>
        <begin position="296"/>
        <end position="335"/>
    </location>
</feature>
<feature type="region of interest" description="Disordered" evidence="1">
    <location>
        <begin position="445"/>
        <end position="483"/>
    </location>
</feature>
<organism evidence="2 3">
    <name type="scientific">Aspergillus brasiliensis (strain CBS 101740 / IMI 381727 / IBT 21946)</name>
    <dbReference type="NCBI Taxonomy" id="767769"/>
    <lineage>
        <taxon>Eukaryota</taxon>
        <taxon>Fungi</taxon>
        <taxon>Dikarya</taxon>
        <taxon>Ascomycota</taxon>
        <taxon>Pezizomycotina</taxon>
        <taxon>Eurotiomycetes</taxon>
        <taxon>Eurotiomycetidae</taxon>
        <taxon>Eurotiales</taxon>
        <taxon>Aspergillaceae</taxon>
        <taxon>Aspergillus</taxon>
        <taxon>Aspergillus subgen. Circumdati</taxon>
    </lineage>
</organism>
<dbReference type="AlphaFoldDB" id="A0A1L9V2P5"/>
<evidence type="ECO:0000313" key="3">
    <source>
        <dbReference type="Proteomes" id="UP000184499"/>
    </source>
</evidence>
<dbReference type="Proteomes" id="UP000184499">
    <property type="component" value="Unassembled WGS sequence"/>
</dbReference>
<dbReference type="EMBL" id="KV878679">
    <property type="protein sequence ID" value="OJJ78225.1"/>
    <property type="molecule type" value="Genomic_DNA"/>
</dbReference>
<feature type="compositionally biased region" description="Basic and acidic residues" evidence="1">
    <location>
        <begin position="451"/>
        <end position="461"/>
    </location>
</feature>
<dbReference type="RefSeq" id="XP_067485472.1">
    <property type="nucleotide sequence ID" value="XM_067622221.1"/>
</dbReference>
<sequence>MGDDTGYSGANVFFPSNWSGFRPRSRQGNHLVPGGFSNAPSSQYASSSPYSPVSTRSMSPVDGLHLDTSFPAGGIMNDLADMHMEYSGIRGLSVGYDPLPLIVPTISPAQDGVHASDLDLILSQLAAAVEAKLPQQDAAHLHEMRDLLNDSYNRIIEKVQHQIDTTEYPPHSPDSSDSPVSTHNGDRYICFLCSKGNQRIFTDRGNFRRHVSDKHHSEFRYPCLAHPRCTWSANRRDKVYTHMKVQHMCKVSREEIDRVAIRQRPPRKCGLCSKPVRCWADYFNCVANHCRIKKVGSTKSNASQSRRGSDDRGGGNNGSGFGGNSSSGNSFGQFGPQQFNFGNDGSFFSPGVGQNNGHYGNSFSGYTGATNGDDDDSTSNYSCGEADAVSDEAPSSSCCSSDVSHAMDVPAPSSIISQHLALMQATPTERAESCDSVSLGETCLPSTPGDTDSRAGEEAHRRISRPFGNADSTPKRNSRPMAEDRFEKRCQGCGHVFDNCDKCRRLKETSLQCHLCTDNACKVHASERNPQASGEPESCKQTIDKGDQGVPGHSLWTNHWSLSPTGHSVEPSALDDYDRYTPPGKCAHLGAQKTSNGHSLDLEAAEGEGVHSGSKLMRIEEFNQALNMLSAANSAYQSYEILSFCVLNVVQDFFDQMLVSWLLCEAALLHSVSLSYCIGESGILGERTGSPINWRYFPRLWEKMRYQPTARPTPRRKHLQLRTTLQVTAGLFILRATVLKRKSMISSSTDTSVEVSRPSKVGTELQVSEPGVQVPPSLEAMFSRGTEVVADAFSSLITGVMSATEEEMELLKPISAHIPSLFTRGSTWLGEESLFE</sequence>
<protein>
    <recommendedName>
        <fullName evidence="4">C2H2-type domain-containing protein</fullName>
    </recommendedName>
</protein>